<dbReference type="SMART" id="SM00086">
    <property type="entry name" value="PAC"/>
    <property type="match status" value="1"/>
</dbReference>
<dbReference type="InterPro" id="IPR013656">
    <property type="entry name" value="PAS_4"/>
</dbReference>
<dbReference type="Pfam" id="PF07696">
    <property type="entry name" value="7TMR-DISMED2"/>
    <property type="match status" value="1"/>
</dbReference>
<dbReference type="InterPro" id="IPR001789">
    <property type="entry name" value="Sig_transdc_resp-reg_receiver"/>
</dbReference>
<dbReference type="InterPro" id="IPR005467">
    <property type="entry name" value="His_kinase_dom"/>
</dbReference>
<dbReference type="Gene3D" id="1.10.287.130">
    <property type="match status" value="1"/>
</dbReference>
<evidence type="ECO:0000256" key="6">
    <source>
        <dbReference type="SAM" id="Coils"/>
    </source>
</evidence>
<keyword evidence="6" id="KW-0175">Coiled coil</keyword>
<dbReference type="PANTHER" id="PTHR45339">
    <property type="entry name" value="HYBRID SIGNAL TRANSDUCTION HISTIDINE KINASE J"/>
    <property type="match status" value="1"/>
</dbReference>
<dbReference type="InterPro" id="IPR000014">
    <property type="entry name" value="PAS"/>
</dbReference>
<dbReference type="FunFam" id="3.30.565.10:FF:000010">
    <property type="entry name" value="Sensor histidine kinase RcsC"/>
    <property type="match status" value="1"/>
</dbReference>
<feature type="transmembrane region" description="Helical" evidence="7">
    <location>
        <begin position="192"/>
        <end position="213"/>
    </location>
</feature>
<dbReference type="SUPFAM" id="SSF55785">
    <property type="entry name" value="PYP-like sensor domain (PAS domain)"/>
    <property type="match status" value="1"/>
</dbReference>
<dbReference type="Gene3D" id="3.30.565.10">
    <property type="entry name" value="Histidine kinase-like ATPase, C-terminal domain"/>
    <property type="match status" value="1"/>
</dbReference>
<evidence type="ECO:0000256" key="7">
    <source>
        <dbReference type="SAM" id="Phobius"/>
    </source>
</evidence>
<feature type="coiled-coil region" evidence="6">
    <location>
        <begin position="526"/>
        <end position="555"/>
    </location>
</feature>
<dbReference type="RefSeq" id="WP_369602737.1">
    <property type="nucleotide sequence ID" value="NZ_CP154858.1"/>
</dbReference>
<dbReference type="InterPro" id="IPR011623">
    <property type="entry name" value="7TMR_DISM_rcpt_extracell_dom1"/>
</dbReference>
<dbReference type="CDD" id="cd17546">
    <property type="entry name" value="REC_hyHK_CKI1_RcsC-like"/>
    <property type="match status" value="2"/>
</dbReference>
<dbReference type="PRINTS" id="PR00344">
    <property type="entry name" value="BCTRLSENSOR"/>
</dbReference>
<dbReference type="SUPFAM" id="SSF52172">
    <property type="entry name" value="CheY-like"/>
    <property type="match status" value="2"/>
</dbReference>
<reference evidence="13" key="1">
    <citation type="submission" date="2024-05" db="EMBL/GenBank/DDBJ databases">
        <title>Genome sequencing of novel strain.</title>
        <authorList>
            <person name="Ganbat D."/>
            <person name="Ganbat S."/>
            <person name="Lee S.-J."/>
        </authorList>
    </citation>
    <scope>NUCLEOTIDE SEQUENCE</scope>
    <source>
        <strain evidence="13">SMD15-11</strain>
    </source>
</reference>
<evidence type="ECO:0000259" key="11">
    <source>
        <dbReference type="PROSITE" id="PS50112"/>
    </source>
</evidence>
<feature type="transmembrane region" description="Helical" evidence="7">
    <location>
        <begin position="220"/>
        <end position="236"/>
    </location>
</feature>
<dbReference type="Pfam" id="PF07695">
    <property type="entry name" value="7TMR-DISM_7TM"/>
    <property type="match status" value="1"/>
</dbReference>
<evidence type="ECO:0000259" key="9">
    <source>
        <dbReference type="PROSITE" id="PS50109"/>
    </source>
</evidence>
<dbReference type="Pfam" id="PF02518">
    <property type="entry name" value="HATPase_c"/>
    <property type="match status" value="1"/>
</dbReference>
<evidence type="ECO:0000256" key="5">
    <source>
        <dbReference type="PROSITE-ProRule" id="PRU00169"/>
    </source>
</evidence>
<feature type="transmembrane region" description="Helical" evidence="7">
    <location>
        <begin position="345"/>
        <end position="368"/>
    </location>
</feature>
<feature type="signal peptide" evidence="8">
    <location>
        <begin position="1"/>
        <end position="23"/>
    </location>
</feature>
<dbReference type="GO" id="GO:0000155">
    <property type="term" value="F:phosphorelay sensor kinase activity"/>
    <property type="evidence" value="ECO:0007669"/>
    <property type="project" value="InterPro"/>
</dbReference>
<feature type="modified residue" description="4-aspartylphosphate" evidence="5">
    <location>
        <position position="993"/>
    </location>
</feature>
<feature type="modified residue" description="4-aspartylphosphate" evidence="5">
    <location>
        <position position="862"/>
    </location>
</feature>
<feature type="transmembrane region" description="Helical" evidence="7">
    <location>
        <begin position="256"/>
        <end position="276"/>
    </location>
</feature>
<dbReference type="Gene3D" id="3.40.50.2300">
    <property type="match status" value="2"/>
</dbReference>
<dbReference type="KEGG" id="tcd:AAIA72_07250"/>
<dbReference type="CDD" id="cd00130">
    <property type="entry name" value="PAS"/>
    <property type="match status" value="1"/>
</dbReference>
<dbReference type="Pfam" id="PF00512">
    <property type="entry name" value="HisKA"/>
    <property type="match status" value="1"/>
</dbReference>
<dbReference type="InterPro" id="IPR011622">
    <property type="entry name" value="7TMR_DISM_rcpt_extracell_dom2"/>
</dbReference>
<keyword evidence="8" id="KW-0732">Signal</keyword>
<feature type="chain" id="PRO_5044282779" description="histidine kinase" evidence="8">
    <location>
        <begin position="24"/>
        <end position="1073"/>
    </location>
</feature>
<dbReference type="InterPro" id="IPR035965">
    <property type="entry name" value="PAS-like_dom_sf"/>
</dbReference>
<sequence>MYCLYCLTGFMWLLMAMPGSVQAEAQGAAAQPAVELDYREHLDISDRVQWFHDPRAAFDLEAARANVALLRPVEKGVLNKGYIDGALWLRLFLHNPGPDPIARWLEVANPILDEVRLYELRGSRPPSERISDYRTPFSEREMDAPAHLFNVELAPGETREMWIRVINTNGTNVPVMLWTTEAWAEHMLRKQLGLGLFYGGMLIMLLYNLFIYWTVRERSYIYYCLYLAGMIVFMLTEQVQGLAIFNQVPALTDKRYLPYQMWVEWLFIIEFARTFLNTREREQDIDVVLRLFRNTALVSLALAFVMPLTRSVQWATYLTLLGGILMIGCGLVAQRRGNPSAGYYSLAWTANFIGASLFAATTLGLIPYGPLTPFYPPVGVLAQIVLIAFALANHIKTVQRRALRDREMALQHLRRYREVFDNAVEGIFQIGLDGRFLEANPAMARMLGYPSPSLMKRHCADALSACFADPEQRQRIVDALQAQGAIQGEEVQFLRSDGQPGYANVSAHVVFDHRGRPSHIEGMFVDITERKEREQLEKEREQARLQQQVAQASAEAKSRFLAHMSHEIRTPLTAIIGYGETLLDEDVTEEERQMAARTVVRSGNHLLNLINDILDHSKIEANRLTVEIIPVNLFALLDDVRSVFEERAREKEIGFRVEYRFPLPEVVETDPVRLRQILINLCSNAVKFTEEGEVVLSVGCDATTGRLQFEIRDTGIGMTPEQLVRVFQPFTQADDSVARRFGGTGLGLVISKRLAMLLGGDIQVSSEFGRGSIFRVTVQAGNLNRGKWVRSMEEMPRLEDAQVDLSAPRLSGRVLVAEDNRDNQQLLRMLLSKTGVGITVVDTGRKAVDAALATPYDLVLMDIQMPEMDGREAVVRLRQAGYEGMIVALTANVLPADVDAYRQAGFDDWLAKPIDRTRLYELMERCLSHEQVRQEVPQLEGTVLLAEDNAVNRKLIRRYLEKAGLSVLVAEDGRKAVELMSQHRGDIGLVLTDMEMPHMDGLEATQTMREMGYTGPIYALTGNTSLVDVKRCFAAGCDGHLAKPVDRQQLYTLLNNCLGGTRTGRPEPTENNG</sequence>
<dbReference type="SMART" id="SM00448">
    <property type="entry name" value="REC"/>
    <property type="match status" value="2"/>
</dbReference>
<dbReference type="Gene3D" id="3.30.450.20">
    <property type="entry name" value="PAS domain"/>
    <property type="match status" value="1"/>
</dbReference>
<dbReference type="EMBL" id="CP154858">
    <property type="protein sequence ID" value="XDT73756.1"/>
    <property type="molecule type" value="Genomic_DNA"/>
</dbReference>
<dbReference type="SMART" id="SM00387">
    <property type="entry name" value="HATPase_c"/>
    <property type="match status" value="1"/>
</dbReference>
<comment type="catalytic activity">
    <reaction evidence="1">
        <text>ATP + protein L-histidine = ADP + protein N-phospho-L-histidine.</text>
        <dbReference type="EC" id="2.7.13.3"/>
    </reaction>
</comment>
<dbReference type="InterPro" id="IPR011006">
    <property type="entry name" value="CheY-like_superfamily"/>
</dbReference>
<dbReference type="PROSITE" id="PS50113">
    <property type="entry name" value="PAC"/>
    <property type="match status" value="1"/>
</dbReference>
<dbReference type="InterPro" id="IPR036890">
    <property type="entry name" value="HATPase_C_sf"/>
</dbReference>
<dbReference type="PANTHER" id="PTHR45339:SF1">
    <property type="entry name" value="HYBRID SIGNAL TRANSDUCTION HISTIDINE KINASE J"/>
    <property type="match status" value="1"/>
</dbReference>
<organism evidence="13">
    <name type="scientific">Thermohahella caldifontis</name>
    <dbReference type="NCBI Taxonomy" id="3142973"/>
    <lineage>
        <taxon>Bacteria</taxon>
        <taxon>Pseudomonadati</taxon>
        <taxon>Pseudomonadota</taxon>
        <taxon>Gammaproteobacteria</taxon>
        <taxon>Oceanospirillales</taxon>
        <taxon>Hahellaceae</taxon>
        <taxon>Thermohahella</taxon>
    </lineage>
</organism>
<dbReference type="InterPro" id="IPR003661">
    <property type="entry name" value="HisK_dim/P_dom"/>
</dbReference>
<dbReference type="InterPro" id="IPR001610">
    <property type="entry name" value="PAC"/>
</dbReference>
<dbReference type="Pfam" id="PF00072">
    <property type="entry name" value="Response_reg"/>
    <property type="match status" value="2"/>
</dbReference>
<feature type="domain" description="Response regulatory" evidence="10">
    <location>
        <begin position="813"/>
        <end position="927"/>
    </location>
</feature>
<feature type="domain" description="PAS" evidence="11">
    <location>
        <begin position="412"/>
        <end position="489"/>
    </location>
</feature>
<dbReference type="InterPro" id="IPR004358">
    <property type="entry name" value="Sig_transdc_His_kin-like_C"/>
</dbReference>
<dbReference type="SUPFAM" id="SSF55874">
    <property type="entry name" value="ATPase domain of HSP90 chaperone/DNA topoisomerase II/histidine kinase"/>
    <property type="match status" value="1"/>
</dbReference>
<keyword evidence="4" id="KW-0902">Two-component regulatory system</keyword>
<dbReference type="SMART" id="SM00091">
    <property type="entry name" value="PAS"/>
    <property type="match status" value="1"/>
</dbReference>
<evidence type="ECO:0000256" key="2">
    <source>
        <dbReference type="ARBA" id="ARBA00012438"/>
    </source>
</evidence>
<dbReference type="NCBIfam" id="TIGR00229">
    <property type="entry name" value="sensory_box"/>
    <property type="match status" value="1"/>
</dbReference>
<feature type="transmembrane region" description="Helical" evidence="7">
    <location>
        <begin position="314"/>
        <end position="333"/>
    </location>
</feature>
<feature type="domain" description="PAC" evidence="12">
    <location>
        <begin position="487"/>
        <end position="539"/>
    </location>
</feature>
<protein>
    <recommendedName>
        <fullName evidence="2">histidine kinase</fullName>
        <ecNumber evidence="2">2.7.13.3</ecNumber>
    </recommendedName>
</protein>
<evidence type="ECO:0000256" key="3">
    <source>
        <dbReference type="ARBA" id="ARBA00022553"/>
    </source>
</evidence>
<dbReference type="Gene3D" id="2.60.40.2380">
    <property type="match status" value="1"/>
</dbReference>
<dbReference type="EC" id="2.7.13.3" evidence="2"/>
<dbReference type="PROSITE" id="PS50110">
    <property type="entry name" value="RESPONSE_REGULATORY"/>
    <property type="match status" value="2"/>
</dbReference>
<dbReference type="InterPro" id="IPR003594">
    <property type="entry name" value="HATPase_dom"/>
</dbReference>
<dbReference type="PROSITE" id="PS50109">
    <property type="entry name" value="HIS_KIN"/>
    <property type="match status" value="1"/>
</dbReference>
<dbReference type="InterPro" id="IPR000700">
    <property type="entry name" value="PAS-assoc_C"/>
</dbReference>
<name>A0AB39V114_9GAMM</name>
<dbReference type="SMART" id="SM00388">
    <property type="entry name" value="HisKA"/>
    <property type="match status" value="1"/>
</dbReference>
<evidence type="ECO:0000259" key="12">
    <source>
        <dbReference type="PROSITE" id="PS50113"/>
    </source>
</evidence>
<feature type="transmembrane region" description="Helical" evidence="7">
    <location>
        <begin position="288"/>
        <end position="308"/>
    </location>
</feature>
<evidence type="ECO:0000256" key="4">
    <source>
        <dbReference type="ARBA" id="ARBA00023012"/>
    </source>
</evidence>
<dbReference type="Pfam" id="PF08448">
    <property type="entry name" value="PAS_4"/>
    <property type="match status" value="1"/>
</dbReference>
<evidence type="ECO:0000313" key="13">
    <source>
        <dbReference type="EMBL" id="XDT73756.1"/>
    </source>
</evidence>
<dbReference type="PROSITE" id="PS50112">
    <property type="entry name" value="PAS"/>
    <property type="match status" value="1"/>
</dbReference>
<feature type="domain" description="Histidine kinase" evidence="9">
    <location>
        <begin position="563"/>
        <end position="782"/>
    </location>
</feature>
<dbReference type="AlphaFoldDB" id="A0AB39V114"/>
<evidence type="ECO:0000256" key="8">
    <source>
        <dbReference type="SAM" id="SignalP"/>
    </source>
</evidence>
<evidence type="ECO:0000256" key="1">
    <source>
        <dbReference type="ARBA" id="ARBA00000085"/>
    </source>
</evidence>
<feature type="domain" description="Response regulatory" evidence="10">
    <location>
        <begin position="942"/>
        <end position="1058"/>
    </location>
</feature>
<dbReference type="SUPFAM" id="SSF47384">
    <property type="entry name" value="Homodimeric domain of signal transducing histidine kinase"/>
    <property type="match status" value="1"/>
</dbReference>
<dbReference type="CDD" id="cd16922">
    <property type="entry name" value="HATPase_EvgS-ArcB-TorS-like"/>
    <property type="match status" value="1"/>
</dbReference>
<evidence type="ECO:0000259" key="10">
    <source>
        <dbReference type="PROSITE" id="PS50110"/>
    </source>
</evidence>
<keyword evidence="7" id="KW-0812">Transmembrane</keyword>
<keyword evidence="3 5" id="KW-0597">Phosphoprotein</keyword>
<proteinExistence type="predicted"/>
<gene>
    <name evidence="13" type="ORF">AAIA72_07250</name>
</gene>
<keyword evidence="7" id="KW-0472">Membrane</keyword>
<accession>A0AB39V114</accession>
<dbReference type="CDD" id="cd00082">
    <property type="entry name" value="HisKA"/>
    <property type="match status" value="1"/>
</dbReference>
<dbReference type="InterPro" id="IPR036097">
    <property type="entry name" value="HisK_dim/P_sf"/>
</dbReference>
<keyword evidence="7" id="KW-1133">Transmembrane helix</keyword>